<dbReference type="Proteomes" id="UP000789572">
    <property type="component" value="Unassembled WGS sequence"/>
</dbReference>
<keyword evidence="2" id="KW-0378">Hydrolase</keyword>
<accession>A0A9N9GVU2</accession>
<dbReference type="SMART" id="SM00490">
    <property type="entry name" value="HELICc"/>
    <property type="match status" value="1"/>
</dbReference>
<dbReference type="AlphaFoldDB" id="A0A9N9GVU2"/>
<keyword evidence="8" id="KW-1185">Reference proteome</keyword>
<evidence type="ECO:0000259" key="5">
    <source>
        <dbReference type="PROSITE" id="PS51192"/>
    </source>
</evidence>
<dbReference type="OrthoDB" id="10256233at2759"/>
<keyword evidence="3" id="KW-0347">Helicase</keyword>
<dbReference type="EMBL" id="CAJVPJ010003289">
    <property type="protein sequence ID" value="CAG8638063.1"/>
    <property type="molecule type" value="Genomic_DNA"/>
</dbReference>
<dbReference type="PROSITE" id="PS51192">
    <property type="entry name" value="HELICASE_ATP_BIND_1"/>
    <property type="match status" value="1"/>
</dbReference>
<dbReference type="SMART" id="SM00487">
    <property type="entry name" value="DEXDc"/>
    <property type="match status" value="1"/>
</dbReference>
<feature type="domain" description="Helicase C-terminal" evidence="6">
    <location>
        <begin position="292"/>
        <end position="469"/>
    </location>
</feature>
<dbReference type="Pfam" id="PF00271">
    <property type="entry name" value="Helicase_C"/>
    <property type="match status" value="1"/>
</dbReference>
<sequence>FKYSAFRTAIVDHRKTTACKTDSTGFCGIRLPICQALEKNFRIEKPTLCQQESIPLILKGSDVFIRDVTGAGKTFGLTLALLNKRRAHRIHKGKKEQPCITSLLMVPSREVAIQIEGWVRRLLPKEAFPSLVDVVQTVYRGQDINNNELLKSLSERPPHLLVGTATRLHELIKSKDLDLRDLHTLSLDDADHLLQLPKKHATFREIYARSKHVPPGEEVLHHVFDVAGSLQYKPQLIVLSATLNHSIRYFFMKDNEYTVNPVFVDISKGHKSPDNIVHHCLIVGDQDIRNIRMQKTSWMTENEEPEDETLHDADDEVGFDDDDDRMLDSVAGAFEAEQVEKGILFAGDGTNIPNLISRLRSFGLPAMDFVSSFRSLAGGLSPTPNRRVLYVTTQSFTRGVDIPSVSHVFILGGPPAIWNYLHMAGRTGRMGRPGKVIIVLRNHGGKEARMRTILHLMNANWQPFEHVQD</sequence>
<reference evidence="7" key="1">
    <citation type="submission" date="2021-06" db="EMBL/GenBank/DDBJ databases">
        <authorList>
            <person name="Kallberg Y."/>
            <person name="Tangrot J."/>
            <person name="Rosling A."/>
        </authorList>
    </citation>
    <scope>NUCLEOTIDE SEQUENCE</scope>
    <source>
        <strain evidence="7">IA702</strain>
    </source>
</reference>
<evidence type="ECO:0000256" key="4">
    <source>
        <dbReference type="ARBA" id="ARBA00022840"/>
    </source>
</evidence>
<dbReference type="GO" id="GO:0016787">
    <property type="term" value="F:hydrolase activity"/>
    <property type="evidence" value="ECO:0007669"/>
    <property type="project" value="UniProtKB-KW"/>
</dbReference>
<dbReference type="Pfam" id="PF00270">
    <property type="entry name" value="DEAD"/>
    <property type="match status" value="1"/>
</dbReference>
<dbReference type="InterPro" id="IPR001650">
    <property type="entry name" value="Helicase_C-like"/>
</dbReference>
<organism evidence="7 8">
    <name type="scientific">Paraglomus occultum</name>
    <dbReference type="NCBI Taxonomy" id="144539"/>
    <lineage>
        <taxon>Eukaryota</taxon>
        <taxon>Fungi</taxon>
        <taxon>Fungi incertae sedis</taxon>
        <taxon>Mucoromycota</taxon>
        <taxon>Glomeromycotina</taxon>
        <taxon>Glomeromycetes</taxon>
        <taxon>Paraglomerales</taxon>
        <taxon>Paraglomeraceae</taxon>
        <taxon>Paraglomus</taxon>
    </lineage>
</organism>
<evidence type="ECO:0000256" key="2">
    <source>
        <dbReference type="ARBA" id="ARBA00022801"/>
    </source>
</evidence>
<evidence type="ECO:0000256" key="1">
    <source>
        <dbReference type="ARBA" id="ARBA00022741"/>
    </source>
</evidence>
<dbReference type="InterPro" id="IPR011545">
    <property type="entry name" value="DEAD/DEAH_box_helicase_dom"/>
</dbReference>
<proteinExistence type="predicted"/>
<evidence type="ECO:0000256" key="3">
    <source>
        <dbReference type="ARBA" id="ARBA00022806"/>
    </source>
</evidence>
<evidence type="ECO:0000313" key="7">
    <source>
        <dbReference type="EMBL" id="CAG8638063.1"/>
    </source>
</evidence>
<dbReference type="InterPro" id="IPR014001">
    <property type="entry name" value="Helicase_ATP-bd"/>
</dbReference>
<name>A0A9N9GVU2_9GLOM</name>
<comment type="caution">
    <text evidence="7">The sequence shown here is derived from an EMBL/GenBank/DDBJ whole genome shotgun (WGS) entry which is preliminary data.</text>
</comment>
<dbReference type="GO" id="GO:0004386">
    <property type="term" value="F:helicase activity"/>
    <property type="evidence" value="ECO:0007669"/>
    <property type="project" value="UniProtKB-KW"/>
</dbReference>
<feature type="non-terminal residue" evidence="7">
    <location>
        <position position="469"/>
    </location>
</feature>
<feature type="domain" description="Helicase ATP-binding" evidence="5">
    <location>
        <begin position="54"/>
        <end position="261"/>
    </location>
</feature>
<keyword evidence="4" id="KW-0067">ATP-binding</keyword>
<evidence type="ECO:0000259" key="6">
    <source>
        <dbReference type="PROSITE" id="PS51194"/>
    </source>
</evidence>
<dbReference type="SUPFAM" id="SSF52540">
    <property type="entry name" value="P-loop containing nucleoside triphosphate hydrolases"/>
    <property type="match status" value="1"/>
</dbReference>
<dbReference type="PROSITE" id="PS51194">
    <property type="entry name" value="HELICASE_CTER"/>
    <property type="match status" value="1"/>
</dbReference>
<dbReference type="GO" id="GO:0003676">
    <property type="term" value="F:nucleic acid binding"/>
    <property type="evidence" value="ECO:0007669"/>
    <property type="project" value="InterPro"/>
</dbReference>
<evidence type="ECO:0000313" key="8">
    <source>
        <dbReference type="Proteomes" id="UP000789572"/>
    </source>
</evidence>
<dbReference type="GO" id="GO:0005524">
    <property type="term" value="F:ATP binding"/>
    <property type="evidence" value="ECO:0007669"/>
    <property type="project" value="UniProtKB-KW"/>
</dbReference>
<gene>
    <name evidence="7" type="ORF">POCULU_LOCUS9265</name>
</gene>
<dbReference type="InterPro" id="IPR027417">
    <property type="entry name" value="P-loop_NTPase"/>
</dbReference>
<protein>
    <submittedName>
        <fullName evidence="7">8971_t:CDS:1</fullName>
    </submittedName>
</protein>
<keyword evidence="1" id="KW-0547">Nucleotide-binding</keyword>
<dbReference type="PANTHER" id="PTHR47960">
    <property type="entry name" value="DEAD-BOX ATP-DEPENDENT RNA HELICASE 50"/>
    <property type="match status" value="1"/>
</dbReference>
<dbReference type="Gene3D" id="3.40.50.300">
    <property type="entry name" value="P-loop containing nucleotide triphosphate hydrolases"/>
    <property type="match status" value="2"/>
</dbReference>